<dbReference type="Pfam" id="PF02673">
    <property type="entry name" value="BacA"/>
    <property type="match status" value="1"/>
</dbReference>
<comment type="caution">
    <text evidence="15">The sequence shown here is derived from an EMBL/GenBank/DDBJ whole genome shotgun (WGS) entry which is preliminary data.</text>
</comment>
<evidence type="ECO:0000256" key="3">
    <source>
        <dbReference type="ARBA" id="ARBA00012374"/>
    </source>
</evidence>
<comment type="catalytic activity">
    <reaction evidence="13">
        <text>di-trans,octa-cis-undecaprenyl diphosphate + H2O = di-trans,octa-cis-undecaprenyl phosphate + phosphate + H(+)</text>
        <dbReference type="Rhea" id="RHEA:28094"/>
        <dbReference type="ChEBI" id="CHEBI:15377"/>
        <dbReference type="ChEBI" id="CHEBI:15378"/>
        <dbReference type="ChEBI" id="CHEBI:43474"/>
        <dbReference type="ChEBI" id="CHEBI:58405"/>
        <dbReference type="ChEBI" id="CHEBI:60392"/>
        <dbReference type="EC" id="3.6.1.27"/>
    </reaction>
</comment>
<feature type="non-terminal residue" evidence="15">
    <location>
        <position position="200"/>
    </location>
</feature>
<dbReference type="PANTHER" id="PTHR30622">
    <property type="entry name" value="UNDECAPRENYL-DIPHOSPHATASE"/>
    <property type="match status" value="1"/>
</dbReference>
<evidence type="ECO:0000256" key="14">
    <source>
        <dbReference type="SAM" id="Phobius"/>
    </source>
</evidence>
<name>A0A8J6T9G3_9DELT</name>
<dbReference type="GO" id="GO:0050380">
    <property type="term" value="F:undecaprenyl-diphosphatase activity"/>
    <property type="evidence" value="ECO:0007669"/>
    <property type="project" value="UniProtKB-EC"/>
</dbReference>
<evidence type="ECO:0000313" key="16">
    <source>
        <dbReference type="Proteomes" id="UP000650524"/>
    </source>
</evidence>
<proteinExistence type="inferred from homology"/>
<feature type="transmembrane region" description="Helical" evidence="14">
    <location>
        <begin position="7"/>
        <end position="29"/>
    </location>
</feature>
<evidence type="ECO:0000256" key="12">
    <source>
        <dbReference type="ARBA" id="ARBA00032932"/>
    </source>
</evidence>
<keyword evidence="8 14" id="KW-1133">Transmembrane helix</keyword>
<evidence type="ECO:0000256" key="7">
    <source>
        <dbReference type="ARBA" id="ARBA00022801"/>
    </source>
</evidence>
<dbReference type="GO" id="GO:0005886">
    <property type="term" value="C:plasma membrane"/>
    <property type="evidence" value="ECO:0007669"/>
    <property type="project" value="UniProtKB-SubCell"/>
</dbReference>
<evidence type="ECO:0000256" key="6">
    <source>
        <dbReference type="ARBA" id="ARBA00022692"/>
    </source>
</evidence>
<evidence type="ECO:0000256" key="2">
    <source>
        <dbReference type="ARBA" id="ARBA00010621"/>
    </source>
</evidence>
<evidence type="ECO:0000256" key="8">
    <source>
        <dbReference type="ARBA" id="ARBA00022989"/>
    </source>
</evidence>
<keyword evidence="5" id="KW-1003">Cell membrane</keyword>
<evidence type="ECO:0000256" key="13">
    <source>
        <dbReference type="ARBA" id="ARBA00047594"/>
    </source>
</evidence>
<dbReference type="PANTHER" id="PTHR30622:SF2">
    <property type="entry name" value="UNDECAPRENYL-DIPHOSPHATASE"/>
    <property type="match status" value="1"/>
</dbReference>
<evidence type="ECO:0000256" key="10">
    <source>
        <dbReference type="ARBA" id="ARBA00023251"/>
    </source>
</evidence>
<dbReference type="EC" id="3.6.1.27" evidence="3"/>
<keyword evidence="7" id="KW-0378">Hydrolase</keyword>
<evidence type="ECO:0000256" key="9">
    <source>
        <dbReference type="ARBA" id="ARBA00023136"/>
    </source>
</evidence>
<evidence type="ECO:0000256" key="1">
    <source>
        <dbReference type="ARBA" id="ARBA00004651"/>
    </source>
</evidence>
<evidence type="ECO:0000313" key="15">
    <source>
        <dbReference type="EMBL" id="MBC8178643.1"/>
    </source>
</evidence>
<organism evidence="15 16">
    <name type="scientific">Candidatus Desulfacyla euxinica</name>
    <dbReference type="NCBI Taxonomy" id="2841693"/>
    <lineage>
        <taxon>Bacteria</taxon>
        <taxon>Deltaproteobacteria</taxon>
        <taxon>Candidatus Desulfacyla</taxon>
    </lineage>
</organism>
<keyword evidence="10" id="KW-0046">Antibiotic resistance</keyword>
<dbReference type="InterPro" id="IPR003824">
    <property type="entry name" value="UppP"/>
</dbReference>
<gene>
    <name evidence="15" type="ORF">H8E19_14665</name>
</gene>
<evidence type="ECO:0000256" key="5">
    <source>
        <dbReference type="ARBA" id="ARBA00022475"/>
    </source>
</evidence>
<keyword evidence="6 14" id="KW-0812">Transmembrane</keyword>
<sequence>MTNIDTILLGIIQGLAEFLPISSSGHLVIFKNLLGFKEPELLLDVSLHLGTLLAVCIYFRSDLKKMVEEIWEIAAPGADHGFRLKPHASLALMVVIGSIPTALIGIIFKTPLERIFGSVTTVGVMLVITGIIVGSTRFIPKTHEKLTQVGVLIALAIGTAQGLAIMPGISRSGSTIVCALLLGLNRELAGRFSFLLSIPA</sequence>
<keyword evidence="9 14" id="KW-0472">Membrane</keyword>
<dbReference type="GO" id="GO:0046677">
    <property type="term" value="P:response to antibiotic"/>
    <property type="evidence" value="ECO:0007669"/>
    <property type="project" value="UniProtKB-KW"/>
</dbReference>
<feature type="transmembrane region" description="Helical" evidence="14">
    <location>
        <begin position="90"/>
        <end position="108"/>
    </location>
</feature>
<feature type="transmembrane region" description="Helical" evidence="14">
    <location>
        <begin position="114"/>
        <end position="134"/>
    </location>
</feature>
<dbReference type="AlphaFoldDB" id="A0A8J6T9G3"/>
<comment type="subcellular location">
    <subcellularLocation>
        <location evidence="1">Cell membrane</location>
        <topology evidence="1">Multi-pass membrane protein</topology>
    </subcellularLocation>
</comment>
<dbReference type="EMBL" id="JACNJD010000296">
    <property type="protein sequence ID" value="MBC8178643.1"/>
    <property type="molecule type" value="Genomic_DNA"/>
</dbReference>
<comment type="similarity">
    <text evidence="2">Belongs to the UppP family.</text>
</comment>
<feature type="transmembrane region" description="Helical" evidence="14">
    <location>
        <begin position="146"/>
        <end position="169"/>
    </location>
</feature>
<protein>
    <recommendedName>
        <fullName evidence="4">Undecaprenyl-diphosphatase</fullName>
        <ecNumber evidence="3">3.6.1.27</ecNumber>
    </recommendedName>
    <alternativeName>
        <fullName evidence="12">Bacitracin resistance protein</fullName>
    </alternativeName>
    <alternativeName>
        <fullName evidence="11">Undecaprenyl pyrophosphate phosphatase</fullName>
    </alternativeName>
</protein>
<evidence type="ECO:0000256" key="11">
    <source>
        <dbReference type="ARBA" id="ARBA00032707"/>
    </source>
</evidence>
<reference evidence="15 16" key="1">
    <citation type="submission" date="2020-08" db="EMBL/GenBank/DDBJ databases">
        <title>Bridging the membrane lipid divide: bacteria of the FCB group superphylum have the potential to synthesize archaeal ether lipids.</title>
        <authorList>
            <person name="Villanueva L."/>
            <person name="Von Meijenfeldt F.A.B."/>
            <person name="Westbye A.B."/>
            <person name="Yadav S."/>
            <person name="Hopmans E.C."/>
            <person name="Dutilh B.E."/>
            <person name="Sinninghe Damste J.S."/>
        </authorList>
    </citation>
    <scope>NUCLEOTIDE SEQUENCE [LARGE SCALE GENOMIC DNA]</scope>
    <source>
        <strain evidence="15">NIOZ-UU27</strain>
    </source>
</reference>
<accession>A0A8J6T9G3</accession>
<evidence type="ECO:0000256" key="4">
    <source>
        <dbReference type="ARBA" id="ARBA00021581"/>
    </source>
</evidence>
<dbReference type="Proteomes" id="UP000650524">
    <property type="component" value="Unassembled WGS sequence"/>
</dbReference>